<gene>
    <name evidence="2" type="ORF">COY32_01620</name>
</gene>
<evidence type="ECO:0000313" key="3">
    <source>
        <dbReference type="Proteomes" id="UP000228920"/>
    </source>
</evidence>
<evidence type="ECO:0000313" key="2">
    <source>
        <dbReference type="EMBL" id="PIZ47481.1"/>
    </source>
</evidence>
<keyword evidence="1" id="KW-0812">Transmembrane</keyword>
<dbReference type="AlphaFoldDB" id="A0A2M7TKP1"/>
<dbReference type="Proteomes" id="UP000228920">
    <property type="component" value="Unassembled WGS sequence"/>
</dbReference>
<organism evidence="2 3">
    <name type="scientific">candidate division WWE3 bacterium CG_4_10_14_0_2_um_filter_41_14</name>
    <dbReference type="NCBI Taxonomy" id="1975072"/>
    <lineage>
        <taxon>Bacteria</taxon>
        <taxon>Katanobacteria</taxon>
    </lineage>
</organism>
<keyword evidence="1" id="KW-1133">Transmembrane helix</keyword>
<proteinExistence type="predicted"/>
<feature type="transmembrane region" description="Helical" evidence="1">
    <location>
        <begin position="73"/>
        <end position="98"/>
    </location>
</feature>
<name>A0A2M7TKP1_UNCKA</name>
<keyword evidence="1" id="KW-0472">Membrane</keyword>
<feature type="transmembrane region" description="Helical" evidence="1">
    <location>
        <begin position="26"/>
        <end position="53"/>
    </location>
</feature>
<dbReference type="EMBL" id="PFNL01000046">
    <property type="protein sequence ID" value="PIZ47481.1"/>
    <property type="molecule type" value="Genomic_DNA"/>
</dbReference>
<sequence>MENDNNLQQSILEKIEHGKIKMKPRYFFVIGSALIASGLLLFVVLSAFFVNHISYLSRTSPTLSFAGIGPRGIPAFLSTFPWVSLIIASLSIVGGIFLLKKYDFSYKTNFVKLIVIFVISIIVMGIIVDKSGINEPFTHMGPMRGFYQQQFDSDDWVVGVITSHAGNLLSLYSPTLGTIKVQISNNTHIPPHLIIRNEEQLTIFGSWDNDIFVAEDIYAPRFPNFPRPSGAPVSPRNFR</sequence>
<protein>
    <submittedName>
        <fullName evidence="2">Uncharacterized protein</fullName>
    </submittedName>
</protein>
<evidence type="ECO:0000256" key="1">
    <source>
        <dbReference type="SAM" id="Phobius"/>
    </source>
</evidence>
<comment type="caution">
    <text evidence="2">The sequence shown here is derived from an EMBL/GenBank/DDBJ whole genome shotgun (WGS) entry which is preliminary data.</text>
</comment>
<feature type="transmembrane region" description="Helical" evidence="1">
    <location>
        <begin position="110"/>
        <end position="128"/>
    </location>
</feature>
<reference evidence="3" key="1">
    <citation type="submission" date="2017-09" db="EMBL/GenBank/DDBJ databases">
        <title>Depth-based differentiation of microbial function through sediment-hosted aquifers and enrichment of novel symbionts in the deep terrestrial subsurface.</title>
        <authorList>
            <person name="Probst A.J."/>
            <person name="Ladd B."/>
            <person name="Jarett J.K."/>
            <person name="Geller-Mcgrath D.E."/>
            <person name="Sieber C.M.K."/>
            <person name="Emerson J.B."/>
            <person name="Anantharaman K."/>
            <person name="Thomas B.C."/>
            <person name="Malmstrom R."/>
            <person name="Stieglmeier M."/>
            <person name="Klingl A."/>
            <person name="Woyke T."/>
            <person name="Ryan C.M."/>
            <person name="Banfield J.F."/>
        </authorList>
    </citation>
    <scope>NUCLEOTIDE SEQUENCE [LARGE SCALE GENOMIC DNA]</scope>
</reference>
<accession>A0A2M7TKP1</accession>